<evidence type="ECO:0000313" key="2">
    <source>
        <dbReference type="Proteomes" id="UP001497516"/>
    </source>
</evidence>
<proteinExistence type="predicted"/>
<protein>
    <submittedName>
        <fullName evidence="1">Uncharacterized protein</fullName>
    </submittedName>
</protein>
<dbReference type="EMBL" id="OZ034813">
    <property type="protein sequence ID" value="CAL1353920.1"/>
    <property type="molecule type" value="Genomic_DNA"/>
</dbReference>
<name>A0AAV2CBP0_9ROSI</name>
<sequence>MEHPNSYIHSNIVGLVTLLEICKSAETQSTVVELRLRAQREISLFRIGRNRLAGEPLRRYKKSRRRNHPHLQPHQRIIHHQAEILHGLRTFGLAGYRREEYRFGRDKSFLFHRSPRHVSFRKPSTTAKAATEALGYSVLLYNNVGGRSDGGREERRRDETKKVKNEVMAGGLLGIFPKLKFFHSK</sequence>
<reference evidence="1 2" key="1">
    <citation type="submission" date="2024-04" db="EMBL/GenBank/DDBJ databases">
        <authorList>
            <person name="Fracassetti M."/>
        </authorList>
    </citation>
    <scope>NUCLEOTIDE SEQUENCE [LARGE SCALE GENOMIC DNA]</scope>
</reference>
<accession>A0AAV2CBP0</accession>
<dbReference type="Proteomes" id="UP001497516">
    <property type="component" value="Chromosome 1"/>
</dbReference>
<evidence type="ECO:0000313" key="1">
    <source>
        <dbReference type="EMBL" id="CAL1353920.1"/>
    </source>
</evidence>
<keyword evidence="2" id="KW-1185">Reference proteome</keyword>
<dbReference type="AlphaFoldDB" id="A0AAV2CBP0"/>
<organism evidence="1 2">
    <name type="scientific">Linum trigynum</name>
    <dbReference type="NCBI Taxonomy" id="586398"/>
    <lineage>
        <taxon>Eukaryota</taxon>
        <taxon>Viridiplantae</taxon>
        <taxon>Streptophyta</taxon>
        <taxon>Embryophyta</taxon>
        <taxon>Tracheophyta</taxon>
        <taxon>Spermatophyta</taxon>
        <taxon>Magnoliopsida</taxon>
        <taxon>eudicotyledons</taxon>
        <taxon>Gunneridae</taxon>
        <taxon>Pentapetalae</taxon>
        <taxon>rosids</taxon>
        <taxon>fabids</taxon>
        <taxon>Malpighiales</taxon>
        <taxon>Linaceae</taxon>
        <taxon>Linum</taxon>
    </lineage>
</organism>
<gene>
    <name evidence="1" type="ORF">LTRI10_LOCUS1783</name>
</gene>